<keyword evidence="2" id="KW-1185">Reference proteome</keyword>
<name>A0ACB9Q101_BAUVA</name>
<evidence type="ECO:0000313" key="2">
    <source>
        <dbReference type="Proteomes" id="UP000828941"/>
    </source>
</evidence>
<protein>
    <submittedName>
        <fullName evidence="1">Uncharacterized protein</fullName>
    </submittedName>
</protein>
<gene>
    <name evidence="1" type="ORF">L6164_006802</name>
</gene>
<dbReference type="EMBL" id="CM039428">
    <property type="protein sequence ID" value="KAI4352565.1"/>
    <property type="molecule type" value="Genomic_DNA"/>
</dbReference>
<sequence>MSSEEANSSEPAHSPSVEELNENLGQRLSQLVSRILRISSRQENPRSDSDGRGRIRIIMFNASSGNMIVFEGPDDVESIFQELAGKSGVSPATQDSIDALPKAVVTEEGTDCPICLEDNEIGSEVKEMPCKHRFHSGCIEKWLGIHGSCPICRFLMPVAENKSSSDAEDGGERLEIGEIGEGILSVSVWARRGDPRGDPMDLDSELNQDENSASGDDDSSVIEDMELA</sequence>
<comment type="caution">
    <text evidence="1">The sequence shown here is derived from an EMBL/GenBank/DDBJ whole genome shotgun (WGS) entry which is preliminary data.</text>
</comment>
<dbReference type="Proteomes" id="UP000828941">
    <property type="component" value="Chromosome 3"/>
</dbReference>
<reference evidence="1 2" key="1">
    <citation type="journal article" date="2022" name="DNA Res.">
        <title>Chromosomal-level genome assembly of the orchid tree Bauhinia variegata (Leguminosae; Cercidoideae) supports the allotetraploid origin hypothesis of Bauhinia.</title>
        <authorList>
            <person name="Zhong Y."/>
            <person name="Chen Y."/>
            <person name="Zheng D."/>
            <person name="Pang J."/>
            <person name="Liu Y."/>
            <person name="Luo S."/>
            <person name="Meng S."/>
            <person name="Qian L."/>
            <person name="Wei D."/>
            <person name="Dai S."/>
            <person name="Zhou R."/>
        </authorList>
    </citation>
    <scope>NUCLEOTIDE SEQUENCE [LARGE SCALE GENOMIC DNA]</scope>
    <source>
        <strain evidence="1">BV-YZ2020</strain>
    </source>
</reference>
<evidence type="ECO:0000313" key="1">
    <source>
        <dbReference type="EMBL" id="KAI4352565.1"/>
    </source>
</evidence>
<organism evidence="1 2">
    <name type="scientific">Bauhinia variegata</name>
    <name type="common">Purple orchid tree</name>
    <name type="synonym">Phanera variegata</name>
    <dbReference type="NCBI Taxonomy" id="167791"/>
    <lineage>
        <taxon>Eukaryota</taxon>
        <taxon>Viridiplantae</taxon>
        <taxon>Streptophyta</taxon>
        <taxon>Embryophyta</taxon>
        <taxon>Tracheophyta</taxon>
        <taxon>Spermatophyta</taxon>
        <taxon>Magnoliopsida</taxon>
        <taxon>eudicotyledons</taxon>
        <taxon>Gunneridae</taxon>
        <taxon>Pentapetalae</taxon>
        <taxon>rosids</taxon>
        <taxon>fabids</taxon>
        <taxon>Fabales</taxon>
        <taxon>Fabaceae</taxon>
        <taxon>Cercidoideae</taxon>
        <taxon>Cercideae</taxon>
        <taxon>Bauhiniinae</taxon>
        <taxon>Bauhinia</taxon>
    </lineage>
</organism>
<proteinExistence type="predicted"/>
<accession>A0ACB9Q101</accession>